<name>A0A4Y2TMK1_ARAVE</name>
<dbReference type="Proteomes" id="UP000499080">
    <property type="component" value="Unassembled WGS sequence"/>
</dbReference>
<evidence type="ECO:0000313" key="3">
    <source>
        <dbReference type="Proteomes" id="UP000499080"/>
    </source>
</evidence>
<organism evidence="2 3">
    <name type="scientific">Araneus ventricosus</name>
    <name type="common">Orbweaver spider</name>
    <name type="synonym">Epeira ventricosa</name>
    <dbReference type="NCBI Taxonomy" id="182803"/>
    <lineage>
        <taxon>Eukaryota</taxon>
        <taxon>Metazoa</taxon>
        <taxon>Ecdysozoa</taxon>
        <taxon>Arthropoda</taxon>
        <taxon>Chelicerata</taxon>
        <taxon>Arachnida</taxon>
        <taxon>Araneae</taxon>
        <taxon>Araneomorphae</taxon>
        <taxon>Entelegynae</taxon>
        <taxon>Araneoidea</taxon>
        <taxon>Araneidae</taxon>
        <taxon>Araneus</taxon>
    </lineage>
</organism>
<keyword evidence="3" id="KW-1185">Reference proteome</keyword>
<sequence length="135" mass="15154">MKKKINISLKKRKADSPSAPTRRYCGKPVGINNSLAPTRHRVEKSLDGGERDLHPLFLKLGELFIGIPCISSYKTTLQVSPYPFNNVKVWELAWPVNECHMTAEEPVLDVLGSVLQIIILLENEATTKRIENTDA</sequence>
<accession>A0A4Y2TMK1</accession>
<proteinExistence type="predicted"/>
<dbReference type="AlphaFoldDB" id="A0A4Y2TMK1"/>
<protein>
    <submittedName>
        <fullName evidence="2">Uncharacterized protein</fullName>
    </submittedName>
</protein>
<comment type="caution">
    <text evidence="2">The sequence shown here is derived from an EMBL/GenBank/DDBJ whole genome shotgun (WGS) entry which is preliminary data.</text>
</comment>
<evidence type="ECO:0000313" key="2">
    <source>
        <dbReference type="EMBL" id="GBO00316.1"/>
    </source>
</evidence>
<reference evidence="2 3" key="1">
    <citation type="journal article" date="2019" name="Sci. Rep.">
        <title>Orb-weaving spider Araneus ventricosus genome elucidates the spidroin gene catalogue.</title>
        <authorList>
            <person name="Kono N."/>
            <person name="Nakamura H."/>
            <person name="Ohtoshi R."/>
            <person name="Moran D.A.P."/>
            <person name="Shinohara A."/>
            <person name="Yoshida Y."/>
            <person name="Fujiwara M."/>
            <person name="Mori M."/>
            <person name="Tomita M."/>
            <person name="Arakawa K."/>
        </authorList>
    </citation>
    <scope>NUCLEOTIDE SEQUENCE [LARGE SCALE GENOMIC DNA]</scope>
</reference>
<dbReference type="EMBL" id="BGPR01028881">
    <property type="protein sequence ID" value="GBO00316.1"/>
    <property type="molecule type" value="Genomic_DNA"/>
</dbReference>
<evidence type="ECO:0000256" key="1">
    <source>
        <dbReference type="SAM" id="MobiDB-lite"/>
    </source>
</evidence>
<feature type="compositionally biased region" description="Basic residues" evidence="1">
    <location>
        <begin position="1"/>
        <end position="13"/>
    </location>
</feature>
<feature type="region of interest" description="Disordered" evidence="1">
    <location>
        <begin position="1"/>
        <end position="22"/>
    </location>
</feature>
<gene>
    <name evidence="2" type="ORF">AVEN_105570_1</name>
</gene>